<dbReference type="InterPro" id="IPR042099">
    <property type="entry name" value="ANL_N_sf"/>
</dbReference>
<dbReference type="GO" id="GO:0005783">
    <property type="term" value="C:endoplasmic reticulum"/>
    <property type="evidence" value="ECO:0007669"/>
    <property type="project" value="TreeGrafter"/>
</dbReference>
<comment type="caution">
    <text evidence="4">The sequence shown here is derived from an EMBL/GenBank/DDBJ whole genome shotgun (WGS) entry which is preliminary data.</text>
</comment>
<dbReference type="AlphaFoldDB" id="A0A822GK58"/>
<keyword evidence="3" id="KW-0067">ATP-binding</keyword>
<dbReference type="EMBL" id="CAJOBR010095348">
    <property type="protein sequence ID" value="CAF5146459.1"/>
    <property type="molecule type" value="Genomic_DNA"/>
</dbReference>
<evidence type="ECO:0000256" key="2">
    <source>
        <dbReference type="ARBA" id="ARBA00022741"/>
    </source>
</evidence>
<proteinExistence type="predicted"/>
<dbReference type="GO" id="GO:0016020">
    <property type="term" value="C:membrane"/>
    <property type="evidence" value="ECO:0007669"/>
    <property type="project" value="TreeGrafter"/>
</dbReference>
<reference evidence="4" key="1">
    <citation type="submission" date="2021-02" db="EMBL/GenBank/DDBJ databases">
        <authorList>
            <person name="Nowell W R."/>
        </authorList>
    </citation>
    <scope>NUCLEOTIDE SEQUENCE</scope>
</reference>
<evidence type="ECO:0008006" key="6">
    <source>
        <dbReference type="Google" id="ProtNLM"/>
    </source>
</evidence>
<sequence length="54" mass="6362">YKDEEKTREALDADGWLHTGDVAKWTPSGRIQIIDRKKHMFKLSQVCKNEIDLF</sequence>
<name>A0A822GK58_9BILA</name>
<evidence type="ECO:0000256" key="1">
    <source>
        <dbReference type="ARBA" id="ARBA00022598"/>
    </source>
</evidence>
<dbReference type="PANTHER" id="PTHR43272:SF33">
    <property type="entry name" value="AMP-BINDING DOMAIN-CONTAINING PROTEIN-RELATED"/>
    <property type="match status" value="1"/>
</dbReference>
<feature type="non-terminal residue" evidence="4">
    <location>
        <position position="1"/>
    </location>
</feature>
<dbReference type="Proteomes" id="UP000663848">
    <property type="component" value="Unassembled WGS sequence"/>
</dbReference>
<dbReference type="SUPFAM" id="SSF56801">
    <property type="entry name" value="Acetyl-CoA synthetase-like"/>
    <property type="match status" value="1"/>
</dbReference>
<dbReference type="PANTHER" id="PTHR43272">
    <property type="entry name" value="LONG-CHAIN-FATTY-ACID--COA LIGASE"/>
    <property type="match status" value="1"/>
</dbReference>
<dbReference type="GO" id="GO:0005524">
    <property type="term" value="F:ATP binding"/>
    <property type="evidence" value="ECO:0007669"/>
    <property type="project" value="UniProtKB-KW"/>
</dbReference>
<dbReference type="GO" id="GO:0004467">
    <property type="term" value="F:long-chain fatty acid-CoA ligase activity"/>
    <property type="evidence" value="ECO:0007669"/>
    <property type="project" value="TreeGrafter"/>
</dbReference>
<evidence type="ECO:0000256" key="3">
    <source>
        <dbReference type="ARBA" id="ARBA00022840"/>
    </source>
</evidence>
<organism evidence="4 5">
    <name type="scientific">Rotaria socialis</name>
    <dbReference type="NCBI Taxonomy" id="392032"/>
    <lineage>
        <taxon>Eukaryota</taxon>
        <taxon>Metazoa</taxon>
        <taxon>Spiralia</taxon>
        <taxon>Gnathifera</taxon>
        <taxon>Rotifera</taxon>
        <taxon>Eurotatoria</taxon>
        <taxon>Bdelloidea</taxon>
        <taxon>Philodinida</taxon>
        <taxon>Philodinidae</taxon>
        <taxon>Rotaria</taxon>
    </lineage>
</organism>
<keyword evidence="2" id="KW-0547">Nucleotide-binding</keyword>
<gene>
    <name evidence="4" type="ORF">QYT958_LOCUS48183</name>
</gene>
<keyword evidence="1" id="KW-0436">Ligase</keyword>
<dbReference type="Gene3D" id="3.40.50.12780">
    <property type="entry name" value="N-terminal domain of ligase-like"/>
    <property type="match status" value="1"/>
</dbReference>
<accession>A0A822GK58</accession>
<evidence type="ECO:0000313" key="4">
    <source>
        <dbReference type="EMBL" id="CAF5146459.1"/>
    </source>
</evidence>
<protein>
    <recommendedName>
        <fullName evidence="6">AMP-dependent synthetase/ligase domain-containing protein</fullName>
    </recommendedName>
</protein>
<evidence type="ECO:0000313" key="5">
    <source>
        <dbReference type="Proteomes" id="UP000663848"/>
    </source>
</evidence>